<dbReference type="Gene3D" id="3.80.10.10">
    <property type="entry name" value="Ribonuclease Inhibitor"/>
    <property type="match status" value="1"/>
</dbReference>
<dbReference type="Pfam" id="PF01344">
    <property type="entry name" value="Kelch_1"/>
    <property type="match status" value="2"/>
</dbReference>
<sequence>MVAPMNKHHGRVGVMNNCLYAFGGHNASGTIPASTPYDCFERYDPITDSWTVVATMSIGRDGAGVCALGDKIYIVSGHDGTQCLNLVETFDPATNTVEQVWPRQAFAIRYSNRCGLGKLLLLVIAIGVALASFKVRLDLICENFENSDQLKNVFNQSFPNNDFNSIILEFSNLPSLPADAFNEKTFKRINIERTNIKSIHRYAFRGSKDTLQVLAAIGNEKLESFPLDGLWGFEKLEAIIFSVMSIDTIRSLPSLPSLKKIAVQQLPNMKVLTQFPYLPNLATLRVIDTGVETIESRILENLPSLRKFEFDENNIKVMKKGFFEFHSKIEEISFEGNGIEEVEEGSITGMKYLLLMPDV</sequence>
<accession>A0AA88HY20</accession>
<dbReference type="PANTHER" id="PTHR24412:SF441">
    <property type="entry name" value="KELCH-LIKE PROTEIN 28"/>
    <property type="match status" value="1"/>
</dbReference>
<dbReference type="PANTHER" id="PTHR24412">
    <property type="entry name" value="KELCH PROTEIN"/>
    <property type="match status" value="1"/>
</dbReference>
<reference evidence="4" key="1">
    <citation type="submission" date="2023-07" db="EMBL/GenBank/DDBJ databases">
        <title>Chromosome-level genome assembly of Artemia franciscana.</title>
        <authorList>
            <person name="Jo E."/>
        </authorList>
    </citation>
    <scope>NUCLEOTIDE SEQUENCE</scope>
    <source>
        <tissue evidence="4">Whole body</tissue>
    </source>
</reference>
<dbReference type="SUPFAM" id="SSF117281">
    <property type="entry name" value="Kelch motif"/>
    <property type="match status" value="1"/>
</dbReference>
<dbReference type="Proteomes" id="UP001187531">
    <property type="component" value="Unassembled WGS sequence"/>
</dbReference>
<proteinExistence type="predicted"/>
<dbReference type="Pfam" id="PF13306">
    <property type="entry name" value="LRR_5"/>
    <property type="match status" value="2"/>
</dbReference>
<keyword evidence="2" id="KW-0677">Repeat</keyword>
<dbReference type="InterPro" id="IPR026906">
    <property type="entry name" value="LRR_5"/>
</dbReference>
<evidence type="ECO:0000256" key="1">
    <source>
        <dbReference type="ARBA" id="ARBA00022441"/>
    </source>
</evidence>
<keyword evidence="3" id="KW-1133">Transmembrane helix</keyword>
<dbReference type="InterPro" id="IPR015915">
    <property type="entry name" value="Kelch-typ_b-propeller"/>
</dbReference>
<evidence type="ECO:0000313" key="4">
    <source>
        <dbReference type="EMBL" id="KAK2716139.1"/>
    </source>
</evidence>
<feature type="transmembrane region" description="Helical" evidence="3">
    <location>
        <begin position="119"/>
        <end position="137"/>
    </location>
</feature>
<dbReference type="EMBL" id="JAVRJZ010000012">
    <property type="protein sequence ID" value="KAK2716139.1"/>
    <property type="molecule type" value="Genomic_DNA"/>
</dbReference>
<dbReference type="SUPFAM" id="SSF52058">
    <property type="entry name" value="L domain-like"/>
    <property type="match status" value="1"/>
</dbReference>
<dbReference type="InterPro" id="IPR032675">
    <property type="entry name" value="LRR_dom_sf"/>
</dbReference>
<comment type="caution">
    <text evidence="4">The sequence shown here is derived from an EMBL/GenBank/DDBJ whole genome shotgun (WGS) entry which is preliminary data.</text>
</comment>
<protein>
    <submittedName>
        <fullName evidence="4">Uncharacterized protein</fullName>
    </submittedName>
</protein>
<organism evidence="4 5">
    <name type="scientific">Artemia franciscana</name>
    <name type="common">Brine shrimp</name>
    <name type="synonym">Artemia sanfranciscana</name>
    <dbReference type="NCBI Taxonomy" id="6661"/>
    <lineage>
        <taxon>Eukaryota</taxon>
        <taxon>Metazoa</taxon>
        <taxon>Ecdysozoa</taxon>
        <taxon>Arthropoda</taxon>
        <taxon>Crustacea</taxon>
        <taxon>Branchiopoda</taxon>
        <taxon>Anostraca</taxon>
        <taxon>Artemiidae</taxon>
        <taxon>Artemia</taxon>
    </lineage>
</organism>
<evidence type="ECO:0000256" key="3">
    <source>
        <dbReference type="SAM" id="Phobius"/>
    </source>
</evidence>
<evidence type="ECO:0000313" key="5">
    <source>
        <dbReference type="Proteomes" id="UP001187531"/>
    </source>
</evidence>
<keyword evidence="3" id="KW-0812">Transmembrane</keyword>
<keyword evidence="5" id="KW-1185">Reference proteome</keyword>
<dbReference type="Gene3D" id="2.120.10.80">
    <property type="entry name" value="Kelch-type beta propeller"/>
    <property type="match status" value="1"/>
</dbReference>
<gene>
    <name evidence="4" type="ORF">QYM36_010648</name>
</gene>
<name>A0AA88HY20_ARTSF</name>
<keyword evidence="3" id="KW-0472">Membrane</keyword>
<dbReference type="SMART" id="SM00612">
    <property type="entry name" value="Kelch"/>
    <property type="match status" value="2"/>
</dbReference>
<dbReference type="InterPro" id="IPR006652">
    <property type="entry name" value="Kelch_1"/>
</dbReference>
<keyword evidence="1" id="KW-0880">Kelch repeat</keyword>
<dbReference type="AlphaFoldDB" id="A0AA88HY20"/>
<evidence type="ECO:0000256" key="2">
    <source>
        <dbReference type="ARBA" id="ARBA00022737"/>
    </source>
</evidence>